<dbReference type="Gene3D" id="2.160.20.10">
    <property type="entry name" value="Single-stranded right-handed beta-helix, Pectin lyase-like"/>
    <property type="match status" value="2"/>
</dbReference>
<dbReference type="SUPFAM" id="SSF51126">
    <property type="entry name" value="Pectin lyase-like"/>
    <property type="match status" value="3"/>
</dbReference>
<accession>A0A811TG27</accession>
<dbReference type="NCBIfam" id="TIGR03804">
    <property type="entry name" value="para_beta_helix"/>
    <property type="match status" value="2"/>
</dbReference>
<comment type="caution">
    <text evidence="4">The sequence shown here is derived from an EMBL/GenBank/DDBJ whole genome shotgun (WGS) entry which is preliminary data.</text>
</comment>
<feature type="domain" description="Right handed beta helix" evidence="3">
    <location>
        <begin position="278"/>
        <end position="453"/>
    </location>
</feature>
<dbReference type="InterPro" id="IPR011635">
    <property type="entry name" value="CARDB"/>
</dbReference>
<organism evidence="4 5">
    <name type="scientific">Candidatus Argoarchaeum ethanivorans</name>
    <dbReference type="NCBI Taxonomy" id="2608793"/>
    <lineage>
        <taxon>Archaea</taxon>
        <taxon>Methanobacteriati</taxon>
        <taxon>Methanobacteriota</taxon>
        <taxon>Stenosarchaea group</taxon>
        <taxon>Methanomicrobia</taxon>
        <taxon>Methanosarcinales</taxon>
        <taxon>Methanosarcinales incertae sedis</taxon>
        <taxon>GOM Arc I cluster</taxon>
        <taxon>Candidatus Argoarchaeum</taxon>
    </lineage>
</organism>
<dbReference type="InterPro" id="IPR022441">
    <property type="entry name" value="Para_beta_helix_rpt-2"/>
</dbReference>
<dbReference type="Pfam" id="PF05048">
    <property type="entry name" value="NosD"/>
    <property type="match status" value="1"/>
</dbReference>
<reference evidence="4" key="1">
    <citation type="submission" date="2020-10" db="EMBL/GenBank/DDBJ databases">
        <authorList>
            <person name="Hahn C.J."/>
            <person name="Laso-Perez R."/>
            <person name="Vulcano F."/>
            <person name="Vaziourakis K.-M."/>
            <person name="Stokke R."/>
            <person name="Steen I.H."/>
            <person name="Teske A."/>
            <person name="Boetius A."/>
            <person name="Liebeke M."/>
            <person name="Amann R."/>
            <person name="Knittel K."/>
        </authorList>
    </citation>
    <scope>NUCLEOTIDE SEQUENCE</scope>
    <source>
        <strain evidence="4">Gfbio:e3339647-f889-4370-9287-4fb5cb688e4c:AG392D22_GoMArc1</strain>
    </source>
</reference>
<dbReference type="Pfam" id="PF13229">
    <property type="entry name" value="Beta_helix"/>
    <property type="match status" value="1"/>
</dbReference>
<evidence type="ECO:0000259" key="3">
    <source>
        <dbReference type="Pfam" id="PF13229"/>
    </source>
</evidence>
<dbReference type="SMART" id="SM00710">
    <property type="entry name" value="PbH1"/>
    <property type="match status" value="11"/>
</dbReference>
<evidence type="ECO:0000313" key="4">
    <source>
        <dbReference type="EMBL" id="CAD6494673.1"/>
    </source>
</evidence>
<dbReference type="AlphaFoldDB" id="A0A811TG27"/>
<dbReference type="Pfam" id="PF07705">
    <property type="entry name" value="CARDB"/>
    <property type="match status" value="1"/>
</dbReference>
<evidence type="ECO:0000259" key="1">
    <source>
        <dbReference type="Pfam" id="PF05048"/>
    </source>
</evidence>
<evidence type="ECO:0008006" key="6">
    <source>
        <dbReference type="Google" id="ProtNLM"/>
    </source>
</evidence>
<dbReference type="InterPro" id="IPR007742">
    <property type="entry name" value="NosD_dom"/>
</dbReference>
<evidence type="ECO:0000313" key="5">
    <source>
        <dbReference type="Proteomes" id="UP000634805"/>
    </source>
</evidence>
<dbReference type="InterPro" id="IPR006626">
    <property type="entry name" value="PbH1"/>
</dbReference>
<dbReference type="InterPro" id="IPR039448">
    <property type="entry name" value="Beta_helix"/>
</dbReference>
<name>A0A811TG27_9EURY</name>
<dbReference type="Proteomes" id="UP000634805">
    <property type="component" value="Unassembled WGS sequence"/>
</dbReference>
<gene>
    <name evidence="4" type="ORF">EMLJLAPB_00887</name>
</gene>
<dbReference type="InterPro" id="IPR011050">
    <property type="entry name" value="Pectin_lyase_fold/virulence"/>
</dbReference>
<evidence type="ECO:0000259" key="2">
    <source>
        <dbReference type="Pfam" id="PF07705"/>
    </source>
</evidence>
<feature type="domain" description="CARDB" evidence="2">
    <location>
        <begin position="476"/>
        <end position="576"/>
    </location>
</feature>
<proteinExistence type="predicted"/>
<dbReference type="InterPro" id="IPR012334">
    <property type="entry name" value="Pectin_lyas_fold"/>
</dbReference>
<dbReference type="Gene3D" id="2.60.40.10">
    <property type="entry name" value="Immunoglobulins"/>
    <property type="match status" value="1"/>
</dbReference>
<feature type="domain" description="Periplasmic copper-binding protein NosD beta helix" evidence="1">
    <location>
        <begin position="7"/>
        <end position="91"/>
    </location>
</feature>
<protein>
    <recommendedName>
        <fullName evidence="6">Right handed beta helix domain-containing protein</fullName>
    </recommendedName>
</protein>
<dbReference type="InterPro" id="IPR013783">
    <property type="entry name" value="Ig-like_fold"/>
</dbReference>
<sequence length="615" mass="66272">MKKQCMYNTISNNTATKNTQGGIVLRCMASNYNAIEGNNVSESGSGINIGGRNNTIRHNTVLNNLYYGIKMGRSDGSYNNTLYENTVCENGVADIKTCGPECYGNHGCNNTCNTTLDYDDCDTTGCTFDCSQKQGACVTDDGTAFFCGDTVTESCILNGNMTCPNGSAGLIIGADNIVIDGNGYRITGNMTNANCMWCTEAKPCTISGIYNEGYDNVVVKNLEIEGFCTGIGLKGTGQNKVLNNTIDTCKIHDNGFNTISGGSDMVTHGVHACFVKRLEITESDIYNNEGTGGACGDGGNGIFIYAGIPENYCDIKNNKLHNNAKAGFWTKMRLSKSNITHNEIWGNGNGTGISDDVRGGVVLRCRMSNENLIAYNDVHDHASEGYGYGIYVGGSNNTIKRNTVNGSTMHGISMARSDGSCDNKLYENTVCKNNLYDISTCGLECHGNTGDNNTCNTTSNYDDEGTTGCRYCCGPAPDLTIIEKLEEWVNLTEKTYNITCTIKNTGTTEAGASTTSIEIDGTAVATDPVPQLAAGESHTSTLGPFTISGNSDTIKICADRNNDVLEKGREYNNCLENIFIHPQMPELVITEKSETWVVEGSTYSITYTIKKHRHN</sequence>
<dbReference type="EMBL" id="CAJHIS010000027">
    <property type="protein sequence ID" value="CAD6494673.1"/>
    <property type="molecule type" value="Genomic_DNA"/>
</dbReference>